<feature type="transmembrane region" description="Helical" evidence="1">
    <location>
        <begin position="7"/>
        <end position="28"/>
    </location>
</feature>
<proteinExistence type="predicted"/>
<reference evidence="3 4" key="1">
    <citation type="submission" date="2021-03" db="EMBL/GenBank/DDBJ databases">
        <title>Comparative Genomics and Metabolomics in the genus Turicibacter.</title>
        <authorList>
            <person name="Maki J."/>
            <person name="Looft T."/>
        </authorList>
    </citation>
    <scope>NUCLEOTIDE SEQUENCE</scope>
    <source>
        <strain evidence="3">ISU324</strain>
        <strain evidence="2 4">MMM721</strain>
    </source>
</reference>
<keyword evidence="4" id="KW-1185">Reference proteome</keyword>
<dbReference type="RefSeq" id="WP_144436954.1">
    <property type="nucleotide sequence ID" value="NZ_CP071249.1"/>
</dbReference>
<keyword evidence="1" id="KW-0812">Transmembrane</keyword>
<evidence type="ECO:0000256" key="1">
    <source>
        <dbReference type="SAM" id="Phobius"/>
    </source>
</evidence>
<evidence type="ECO:0000313" key="3">
    <source>
        <dbReference type="EMBL" id="UUF09546.1"/>
    </source>
</evidence>
<evidence type="ECO:0000313" key="2">
    <source>
        <dbReference type="EMBL" id="UUF05006.1"/>
    </source>
</evidence>
<accession>A0A9Q9CQ94</accession>
<evidence type="ECO:0008006" key="6">
    <source>
        <dbReference type="Google" id="ProtNLM"/>
    </source>
</evidence>
<name>A0A9Q9CQ94_9FIRM</name>
<dbReference type="PROSITE" id="PS51257">
    <property type="entry name" value="PROKAR_LIPOPROTEIN"/>
    <property type="match status" value="1"/>
</dbReference>
<gene>
    <name evidence="2" type="ORF">J0J69_07715</name>
    <name evidence="3" type="ORF">J0J70_06250</name>
</gene>
<keyword evidence="1" id="KW-0472">Membrane</keyword>
<sequence>MRIYKGLRTLMLITTIYTLSSCGIMYVFEGEALRIFTQIHYAHVMLDRIIPAYLSLVLM</sequence>
<keyword evidence="1" id="KW-1133">Transmembrane helix</keyword>
<dbReference type="Proteomes" id="UP001058072">
    <property type="component" value="Chromosome"/>
</dbReference>
<evidence type="ECO:0000313" key="4">
    <source>
        <dbReference type="Proteomes" id="UP001058016"/>
    </source>
</evidence>
<dbReference type="AlphaFoldDB" id="A0A9Q9CQ94"/>
<dbReference type="EMBL" id="CP071250">
    <property type="protein sequence ID" value="UUF09546.1"/>
    <property type="molecule type" value="Genomic_DNA"/>
</dbReference>
<protein>
    <recommendedName>
        <fullName evidence="6">Lipoprotein</fullName>
    </recommendedName>
</protein>
<evidence type="ECO:0000313" key="5">
    <source>
        <dbReference type="Proteomes" id="UP001058072"/>
    </source>
</evidence>
<dbReference type="EMBL" id="CP071249">
    <property type="protein sequence ID" value="UUF05006.1"/>
    <property type="molecule type" value="Genomic_DNA"/>
</dbReference>
<organism evidence="3 5">
    <name type="scientific">Turicibacter bilis</name>
    <dbReference type="NCBI Taxonomy" id="2735723"/>
    <lineage>
        <taxon>Bacteria</taxon>
        <taxon>Bacillati</taxon>
        <taxon>Bacillota</taxon>
        <taxon>Erysipelotrichia</taxon>
        <taxon>Erysipelotrichales</taxon>
        <taxon>Turicibacteraceae</taxon>
        <taxon>Turicibacter</taxon>
    </lineage>
</organism>
<dbReference type="Proteomes" id="UP001058016">
    <property type="component" value="Chromosome"/>
</dbReference>